<feature type="transmembrane region" description="Helical" evidence="1">
    <location>
        <begin position="118"/>
        <end position="135"/>
    </location>
</feature>
<organism evidence="2 3">
    <name type="scientific">Candidatus Giovannonibacteria bacterium RIFCSPLOWO2_01_FULL_46_13</name>
    <dbReference type="NCBI Taxonomy" id="1798352"/>
    <lineage>
        <taxon>Bacteria</taxon>
        <taxon>Candidatus Giovannoniibacteriota</taxon>
    </lineage>
</organism>
<keyword evidence="1" id="KW-0812">Transmembrane</keyword>
<evidence type="ECO:0000313" key="2">
    <source>
        <dbReference type="EMBL" id="OGF82515.1"/>
    </source>
</evidence>
<feature type="transmembrane region" description="Helical" evidence="1">
    <location>
        <begin position="59"/>
        <end position="75"/>
    </location>
</feature>
<feature type="transmembrane region" description="Helical" evidence="1">
    <location>
        <begin position="255"/>
        <end position="288"/>
    </location>
</feature>
<accession>A0A1F5X3L6</accession>
<dbReference type="Proteomes" id="UP000178684">
    <property type="component" value="Unassembled WGS sequence"/>
</dbReference>
<feature type="transmembrane region" description="Helical" evidence="1">
    <location>
        <begin position="34"/>
        <end position="52"/>
    </location>
</feature>
<sequence length="308" mass="34270">MTTKILIAVLAALSGAAFWFLAEGATVWSLGIISLWGFISLVIYLALLGLAFMFLSPRYTVGIIFLSALPMVYFLENKLLGVAIAAGLAILTFPPAIRIKKEMDFRLSFSAWDILRKGFPTFLTILALALAAFFYPQNNAMRFEDIIPESVFKTTLSVAKKSLPLSSVLPFDLPDPEKTVNEVLKEAISLEAGVDFKDIPQEEQERILAEARLQLARNFGVERVDGDDKVGDALYQGSIGFIEERFGAYRRYLPAVFALAVFAAFRTLFVFVGLLSIALVWIIIRILLYTGALAISERQVSQEFIEFK</sequence>
<reference evidence="2 3" key="1">
    <citation type="journal article" date="2016" name="Nat. Commun.">
        <title>Thousands of microbial genomes shed light on interconnected biogeochemical processes in an aquifer system.</title>
        <authorList>
            <person name="Anantharaman K."/>
            <person name="Brown C.T."/>
            <person name="Hug L.A."/>
            <person name="Sharon I."/>
            <person name="Castelle C.J."/>
            <person name="Probst A.J."/>
            <person name="Thomas B.C."/>
            <person name="Singh A."/>
            <person name="Wilkins M.J."/>
            <person name="Karaoz U."/>
            <person name="Brodie E.L."/>
            <person name="Williams K.H."/>
            <person name="Hubbard S.S."/>
            <person name="Banfield J.F."/>
        </authorList>
    </citation>
    <scope>NUCLEOTIDE SEQUENCE [LARGE SCALE GENOMIC DNA]</scope>
</reference>
<feature type="transmembrane region" description="Helical" evidence="1">
    <location>
        <begin position="81"/>
        <end position="97"/>
    </location>
</feature>
<keyword evidence="1" id="KW-1133">Transmembrane helix</keyword>
<protein>
    <submittedName>
        <fullName evidence="2">Uncharacterized protein</fullName>
    </submittedName>
</protein>
<comment type="caution">
    <text evidence="2">The sequence shown here is derived from an EMBL/GenBank/DDBJ whole genome shotgun (WGS) entry which is preliminary data.</text>
</comment>
<evidence type="ECO:0000313" key="3">
    <source>
        <dbReference type="Proteomes" id="UP000178684"/>
    </source>
</evidence>
<evidence type="ECO:0000256" key="1">
    <source>
        <dbReference type="SAM" id="Phobius"/>
    </source>
</evidence>
<dbReference type="AlphaFoldDB" id="A0A1F5X3L6"/>
<dbReference type="EMBL" id="MFIE01000018">
    <property type="protein sequence ID" value="OGF82515.1"/>
    <property type="molecule type" value="Genomic_DNA"/>
</dbReference>
<gene>
    <name evidence="2" type="ORF">A3B18_00895</name>
</gene>
<name>A0A1F5X3L6_9BACT</name>
<proteinExistence type="predicted"/>
<keyword evidence="1" id="KW-0472">Membrane</keyword>